<proteinExistence type="predicted"/>
<sequence>MHAISTSPLPVTSPAHDPPQTLVIVGTDGAGKSTSIDTLVHQLRNERIQARKLANVAARSWLTKFSRAAGIAFPTFTQDFLETSIRCFNVARNTFIAAHSPGLSVMDRHLYCQLVLRRLRGHPDGLLLPWLARKSTEEARIVLLDVDPHLAFKRINTRGTDEESLEYLEASRAEYLRLAQHHGWIILDASIPTPQLVEQLRMIAGK</sequence>
<evidence type="ECO:0000259" key="1">
    <source>
        <dbReference type="Pfam" id="PF02223"/>
    </source>
</evidence>
<keyword evidence="3" id="KW-1185">Reference proteome</keyword>
<name>A0ABQ0RK05_GLUNI</name>
<dbReference type="GO" id="GO:0016301">
    <property type="term" value="F:kinase activity"/>
    <property type="evidence" value="ECO:0007669"/>
    <property type="project" value="UniProtKB-KW"/>
</dbReference>
<keyword evidence="2" id="KW-0808">Transferase</keyword>
<dbReference type="InterPro" id="IPR039430">
    <property type="entry name" value="Thymidylate_kin-like_dom"/>
</dbReference>
<evidence type="ECO:0000313" key="2">
    <source>
        <dbReference type="EMBL" id="GEC12133.1"/>
    </source>
</evidence>
<dbReference type="Gene3D" id="3.40.50.300">
    <property type="entry name" value="P-loop containing nucleotide triphosphate hydrolases"/>
    <property type="match status" value="1"/>
</dbReference>
<keyword evidence="2" id="KW-0418">Kinase</keyword>
<dbReference type="EMBL" id="BJNE01000004">
    <property type="protein sequence ID" value="GEC12133.1"/>
    <property type="molecule type" value="Genomic_DNA"/>
</dbReference>
<comment type="caution">
    <text evidence="2">The sequence shown here is derived from an EMBL/GenBank/DDBJ whole genome shotgun (WGS) entry which is preliminary data.</text>
</comment>
<dbReference type="InterPro" id="IPR027417">
    <property type="entry name" value="P-loop_NTPase"/>
</dbReference>
<dbReference type="RefSeq" id="WP_141356884.1">
    <property type="nucleotide sequence ID" value="NZ_BAAAWM010000001.1"/>
</dbReference>
<evidence type="ECO:0000313" key="3">
    <source>
        <dbReference type="Proteomes" id="UP000316242"/>
    </source>
</evidence>
<reference evidence="2 3" key="1">
    <citation type="submission" date="2019-06" db="EMBL/GenBank/DDBJ databases">
        <title>Whole genome shotgun sequence of Glutamicibacter nicotianae NBRC 14234.</title>
        <authorList>
            <person name="Hosoyama A."/>
            <person name="Uohara A."/>
            <person name="Ohji S."/>
            <person name="Ichikawa N."/>
        </authorList>
    </citation>
    <scope>NUCLEOTIDE SEQUENCE [LARGE SCALE GENOMIC DNA]</scope>
    <source>
        <strain evidence="2 3">NBRC 14234</strain>
    </source>
</reference>
<dbReference type="Proteomes" id="UP000316242">
    <property type="component" value="Unassembled WGS sequence"/>
</dbReference>
<feature type="domain" description="Thymidylate kinase-like" evidence="1">
    <location>
        <begin position="102"/>
        <end position="198"/>
    </location>
</feature>
<gene>
    <name evidence="2" type="ORF">ANI01nite_13360</name>
</gene>
<accession>A0ABQ0RK05</accession>
<dbReference type="SUPFAM" id="SSF52540">
    <property type="entry name" value="P-loop containing nucleoside triphosphate hydrolases"/>
    <property type="match status" value="1"/>
</dbReference>
<organism evidence="2 3">
    <name type="scientific">Glutamicibacter nicotianae</name>
    <name type="common">Arthrobacter nicotianae</name>
    <dbReference type="NCBI Taxonomy" id="37929"/>
    <lineage>
        <taxon>Bacteria</taxon>
        <taxon>Bacillati</taxon>
        <taxon>Actinomycetota</taxon>
        <taxon>Actinomycetes</taxon>
        <taxon>Micrococcales</taxon>
        <taxon>Micrococcaceae</taxon>
        <taxon>Glutamicibacter</taxon>
    </lineage>
</organism>
<protein>
    <submittedName>
        <fullName evidence="2">Thymidylate kinase</fullName>
    </submittedName>
</protein>
<dbReference type="Pfam" id="PF02223">
    <property type="entry name" value="Thymidylate_kin"/>
    <property type="match status" value="1"/>
</dbReference>